<dbReference type="GeneID" id="40312264"/>
<protein>
    <submittedName>
        <fullName evidence="2">Uncharacterized protein</fullName>
    </submittedName>
</protein>
<evidence type="ECO:0000313" key="2">
    <source>
        <dbReference type="EMBL" id="PFH34186.1"/>
    </source>
</evidence>
<accession>A0A2A9ME09</accession>
<dbReference type="EMBL" id="NWUJ01000007">
    <property type="protein sequence ID" value="PFH34186.1"/>
    <property type="molecule type" value="Genomic_DNA"/>
</dbReference>
<evidence type="ECO:0000256" key="1">
    <source>
        <dbReference type="SAM" id="MobiDB-lite"/>
    </source>
</evidence>
<feature type="region of interest" description="Disordered" evidence="1">
    <location>
        <begin position="20"/>
        <end position="114"/>
    </location>
</feature>
<dbReference type="RefSeq" id="XP_029218195.1">
    <property type="nucleotide sequence ID" value="XM_029365711.1"/>
</dbReference>
<organism evidence="2 3">
    <name type="scientific">Besnoitia besnoiti</name>
    <name type="common">Apicomplexan protozoan</name>
    <dbReference type="NCBI Taxonomy" id="94643"/>
    <lineage>
        <taxon>Eukaryota</taxon>
        <taxon>Sar</taxon>
        <taxon>Alveolata</taxon>
        <taxon>Apicomplexa</taxon>
        <taxon>Conoidasida</taxon>
        <taxon>Coccidia</taxon>
        <taxon>Eucoccidiorida</taxon>
        <taxon>Eimeriorina</taxon>
        <taxon>Sarcocystidae</taxon>
        <taxon>Besnoitia</taxon>
    </lineage>
</organism>
<name>A0A2A9ME09_BESBE</name>
<keyword evidence="3" id="KW-1185">Reference proteome</keyword>
<sequence>MQAVMQPSRKVSLRADELEERIGAAGCESVGARTGRSTGRAEQSHLRRRLAAGGANDGRPEDPIATCADLLRGGYEGASEPPSGEEQNPESPSNPVDSEDTPEAPQPKTEEDPPTVQLDAVTDELPGVPGLVDQLEDTKARLKRELQGSYPILETLVIWEIIETQATRLPTLLKEVGLTVSPLEQGLSLVTDPSAVAAAREARIARSKALILSRIKRLYSSCSELPNILRKARLLHHIGGRDEFPEVPEGAISQDTMKEMTDVLKKLLVAGSRSKPMQSGDSHWICGVFF</sequence>
<dbReference type="Proteomes" id="UP000224006">
    <property type="component" value="Unassembled WGS sequence"/>
</dbReference>
<comment type="caution">
    <text evidence="2">The sequence shown here is derived from an EMBL/GenBank/DDBJ whole genome shotgun (WGS) entry which is preliminary data.</text>
</comment>
<evidence type="ECO:0000313" key="3">
    <source>
        <dbReference type="Proteomes" id="UP000224006"/>
    </source>
</evidence>
<feature type="compositionally biased region" description="Polar residues" evidence="1">
    <location>
        <begin position="85"/>
        <end position="96"/>
    </location>
</feature>
<reference evidence="2 3" key="1">
    <citation type="submission" date="2017-09" db="EMBL/GenBank/DDBJ databases">
        <title>Genome sequencing of Besnoitia besnoiti strain Bb-Ger1.</title>
        <authorList>
            <person name="Schares G."/>
            <person name="Venepally P."/>
            <person name="Lorenzi H.A."/>
        </authorList>
    </citation>
    <scope>NUCLEOTIDE SEQUENCE [LARGE SCALE GENOMIC DNA]</scope>
    <source>
        <strain evidence="2 3">Bb-Ger1</strain>
    </source>
</reference>
<dbReference type="VEuPathDB" id="ToxoDB:BESB_073380"/>
<proteinExistence type="predicted"/>
<gene>
    <name evidence="2" type="ORF">BESB_073380</name>
</gene>
<dbReference type="KEGG" id="bbes:BESB_073380"/>
<dbReference type="AlphaFoldDB" id="A0A2A9ME09"/>